<dbReference type="PANTHER" id="PTHR24133:SF40">
    <property type="entry name" value="ANKYRIN REPEAT DOMAIN 44"/>
    <property type="match status" value="1"/>
</dbReference>
<comment type="caution">
    <text evidence="3">The sequence shown here is derived from an EMBL/GenBank/DDBJ whole genome shotgun (WGS) entry which is preliminary data.</text>
</comment>
<accession>A0A812Q2J5</accession>
<dbReference type="InterPro" id="IPR002110">
    <property type="entry name" value="Ankyrin_rpt"/>
</dbReference>
<feature type="domain" description="Ubiquitin-like" evidence="2">
    <location>
        <begin position="25"/>
        <end position="58"/>
    </location>
</feature>
<feature type="repeat" description="ANK" evidence="1">
    <location>
        <begin position="181"/>
        <end position="207"/>
    </location>
</feature>
<keyword evidence="1" id="KW-0040">ANK repeat</keyword>
<dbReference type="PROSITE" id="PS50088">
    <property type="entry name" value="ANK_REPEAT"/>
    <property type="match status" value="3"/>
</dbReference>
<dbReference type="Gene3D" id="1.25.40.10">
    <property type="entry name" value="Tetratricopeptide repeat domain"/>
    <property type="match status" value="1"/>
</dbReference>
<dbReference type="Gene3D" id="1.25.40.20">
    <property type="entry name" value="Ankyrin repeat-containing domain"/>
    <property type="match status" value="1"/>
</dbReference>
<evidence type="ECO:0000259" key="2">
    <source>
        <dbReference type="PROSITE" id="PS50053"/>
    </source>
</evidence>
<dbReference type="EMBL" id="CAJNDS010002191">
    <property type="protein sequence ID" value="CAE7365993.1"/>
    <property type="molecule type" value="Genomic_DNA"/>
</dbReference>
<dbReference type="PROSITE" id="PS50297">
    <property type="entry name" value="ANK_REP_REGION"/>
    <property type="match status" value="3"/>
</dbReference>
<dbReference type="PANTHER" id="PTHR24133">
    <property type="entry name" value="ANKYRIN DOMAIN-CONTAINING"/>
    <property type="match status" value="1"/>
</dbReference>
<dbReference type="InterPro" id="IPR036770">
    <property type="entry name" value="Ankyrin_rpt-contain_sf"/>
</dbReference>
<reference evidence="3" key="1">
    <citation type="submission" date="2021-02" db="EMBL/GenBank/DDBJ databases">
        <authorList>
            <person name="Dougan E. K."/>
            <person name="Rhodes N."/>
            <person name="Thang M."/>
            <person name="Chan C."/>
        </authorList>
    </citation>
    <scope>NUCLEOTIDE SEQUENCE</scope>
</reference>
<evidence type="ECO:0000313" key="3">
    <source>
        <dbReference type="EMBL" id="CAE7365993.1"/>
    </source>
</evidence>
<organism evidence="3 4">
    <name type="scientific">Symbiodinium natans</name>
    <dbReference type="NCBI Taxonomy" id="878477"/>
    <lineage>
        <taxon>Eukaryota</taxon>
        <taxon>Sar</taxon>
        <taxon>Alveolata</taxon>
        <taxon>Dinophyceae</taxon>
        <taxon>Suessiales</taxon>
        <taxon>Symbiodiniaceae</taxon>
        <taxon>Symbiodinium</taxon>
    </lineage>
</organism>
<evidence type="ECO:0000313" key="4">
    <source>
        <dbReference type="Proteomes" id="UP000604046"/>
    </source>
</evidence>
<dbReference type="AlphaFoldDB" id="A0A812Q2J5"/>
<evidence type="ECO:0000256" key="1">
    <source>
        <dbReference type="PROSITE-ProRule" id="PRU00023"/>
    </source>
</evidence>
<gene>
    <name evidence="3" type="primary">mask</name>
    <name evidence="3" type="ORF">SNAT2548_LOCUS19862</name>
</gene>
<dbReference type="InterPro" id="IPR000626">
    <property type="entry name" value="Ubiquitin-like_dom"/>
</dbReference>
<dbReference type="SUPFAM" id="SSF48403">
    <property type="entry name" value="Ankyrin repeat"/>
    <property type="match status" value="1"/>
</dbReference>
<dbReference type="Pfam" id="PF00023">
    <property type="entry name" value="Ank"/>
    <property type="match status" value="1"/>
</dbReference>
<feature type="repeat" description="ANK" evidence="1">
    <location>
        <begin position="213"/>
        <end position="239"/>
    </location>
</feature>
<protein>
    <submittedName>
        <fullName evidence="3">Mask protein</fullName>
    </submittedName>
</protein>
<dbReference type="CDD" id="cd17039">
    <property type="entry name" value="Ubl_ubiquitin_like"/>
    <property type="match status" value="1"/>
</dbReference>
<dbReference type="Proteomes" id="UP000604046">
    <property type="component" value="Unassembled WGS sequence"/>
</dbReference>
<dbReference type="InterPro" id="IPR011990">
    <property type="entry name" value="TPR-like_helical_dom_sf"/>
</dbReference>
<dbReference type="InterPro" id="IPR052391">
    <property type="entry name" value="E3_Ligase-Neurotoxin"/>
</dbReference>
<dbReference type="Pfam" id="PF12796">
    <property type="entry name" value="Ank_2"/>
    <property type="match status" value="1"/>
</dbReference>
<dbReference type="OrthoDB" id="539213at2759"/>
<keyword evidence="4" id="KW-1185">Reference proteome</keyword>
<name>A0A812Q2J5_9DINO</name>
<dbReference type="SMART" id="SM00248">
    <property type="entry name" value="ANK"/>
    <property type="match status" value="3"/>
</dbReference>
<feature type="repeat" description="ANK" evidence="1">
    <location>
        <begin position="112"/>
        <end position="138"/>
    </location>
</feature>
<sequence>MLRVCAVSGSEVAALGIEELEVPDVRSLKRHLHKLLGTPRFRQRLFCEGRSMEEDETLDAPADIQLVLLPFIQTSQAQERELMNVAFKGDELQMEQILQRPQEPRVYGSFGPGAQPLQTACGKGHLNIARLLLEAGANCVEIWGAFCPFAEAVFQNRVDEEILRLLVKTSCSSNSKFLEGTGSTLLHEACTRGYVPMARVLLEAGINREKVFRGVTPLGIACLKGHPDIVRLLLDFNADKDKLCGGDTPLGLVSGKQDEESLAIEQLLLEAGAQKEFASKTPLHPAFIASGQIGHWKPSGSVSGVALHTVESLGRDGLATSTVAANVALDAARSWRGALARLCHFQHRQVRSDATSFSALVKATHIWAWATAAVSEATLCGIQSNVVLGSGACAVLSRGYAWSRAASMLASLQSSSQRVDVVAAGAVIAGQSRFGHWQAAGSLLAGLRSRGLSPNPEAVSAAMDGGETQQGWRLCLRLLRALVSWALRPHGRGQISATSALAVGRAWQRSLGMLHSMPLLRLERSIEQANAAATGCRSSNWARCLSLVDLGDTFGRGTAAAACAQGGQAMSTDRL</sequence>
<proteinExistence type="predicted"/>
<dbReference type="PROSITE" id="PS50053">
    <property type="entry name" value="UBIQUITIN_2"/>
    <property type="match status" value="1"/>
</dbReference>